<comment type="caution">
    <text evidence="3">The sequence shown here is derived from an EMBL/GenBank/DDBJ whole genome shotgun (WGS) entry which is preliminary data.</text>
</comment>
<sequence>MLSAAYKSIYKQYKSDTDSVATWLATTAKAHGYGAEAPKEESGSAPKLKKTPKKGKGKSKGKPKHKKPKEESQNSEGKYVIKVRDFEAMAKHVADTNAVEVPHQTAVALERGIWVRRSFSQQLRRSGVSRDRRSDATHAHFVEVLEKVRDFLKPIMQAGLFEPADLNKESKGAKHPIKNMFDVLNVYTPSEDFLNAPDIVPTPAEDKPVYTIQETDTFEDAVIAFIALLREYESLTEEVRALWTKYSAGKLDLAVVSVATNTAFEIAHSMENESKDLLDKFGTSGKLANIFFQQYCDTVGIDWSVKQPGELFNPKAYHLAKPLYVDTLGVLVGYQDGSRNTDIINSYNGKFGWYDENVGAMGASNKQKWTQDSTAMMEVLPDLQYLSTSGTRGPIEDELLCGIGTMFNGPARNPPLWLSWGFRVYLDILQGAGKNCGHAYQQMKQESLKIQKALLDIPHSPQREKVLKAAMQWNVNPIWTARKEMHQRGLCQVNPPEFTFLRRHPIHCGLLIHHMRSVLHISGVEAAAHSGGLMVTTQLYHALQQEQRLADAQWEDLETFWKFQGNPCFFVGDPPKDREGYFRNYTLSLGLSATNWATNRRDAKPVQHKDNARNMKFDGWVSLSLNNRIVPDNPREPWSAATVETLLTEGRHKETLDGKGHVQVHLKGKGKEAKVSANLARLKSFTNIDQQDPVPKTPCGVIDELAQVLQREMPRIAFNYFNMHDIAWKLLTHLKEAFTKAHGPEFLQYVPTENELPFVVGYVFSTASGHGSTDVRESGLGNESLLDIAATVVREFLEQGNGRLITETSKKHVEPEDVEGIDIINGLWHNKHRSREMDAMAAATNMREIRGLVEMLSMLRG</sequence>
<proteinExistence type="predicted"/>
<gene>
    <name evidence="3" type="ORF">FHETE_1662</name>
</gene>
<feature type="region of interest" description="Disordered" evidence="1">
    <location>
        <begin position="34"/>
        <end position="78"/>
    </location>
</feature>
<protein>
    <recommendedName>
        <fullName evidence="2">DUF6604 domain-containing protein</fullName>
    </recommendedName>
</protein>
<dbReference type="EMBL" id="JAAGWQ010000025">
    <property type="protein sequence ID" value="KAF5677611.1"/>
    <property type="molecule type" value="Genomic_DNA"/>
</dbReference>
<dbReference type="OrthoDB" id="5238236at2759"/>
<organism evidence="3 4">
    <name type="scientific">Fusarium heterosporum</name>
    <dbReference type="NCBI Taxonomy" id="42747"/>
    <lineage>
        <taxon>Eukaryota</taxon>
        <taxon>Fungi</taxon>
        <taxon>Dikarya</taxon>
        <taxon>Ascomycota</taxon>
        <taxon>Pezizomycotina</taxon>
        <taxon>Sordariomycetes</taxon>
        <taxon>Hypocreomycetidae</taxon>
        <taxon>Hypocreales</taxon>
        <taxon>Nectriaceae</taxon>
        <taxon>Fusarium</taxon>
        <taxon>Fusarium heterosporum species complex</taxon>
    </lineage>
</organism>
<name>A0A8H5WZB1_FUSHE</name>
<feature type="compositionally biased region" description="Basic residues" evidence="1">
    <location>
        <begin position="47"/>
        <end position="67"/>
    </location>
</feature>
<dbReference type="AlphaFoldDB" id="A0A8H5WZB1"/>
<reference evidence="3 4" key="1">
    <citation type="submission" date="2020-05" db="EMBL/GenBank/DDBJ databases">
        <title>Identification and distribution of gene clusters putatively required for synthesis of sphingolipid metabolism inhibitors in phylogenetically diverse species of the filamentous fungus Fusarium.</title>
        <authorList>
            <person name="Kim H.-S."/>
            <person name="Busman M."/>
            <person name="Brown D.W."/>
            <person name="Divon H."/>
            <person name="Uhlig S."/>
            <person name="Proctor R.H."/>
        </authorList>
    </citation>
    <scope>NUCLEOTIDE SEQUENCE [LARGE SCALE GENOMIC DNA]</scope>
    <source>
        <strain evidence="3 4">NRRL 20693</strain>
    </source>
</reference>
<dbReference type="Pfam" id="PF20253">
    <property type="entry name" value="DUF6604"/>
    <property type="match status" value="1"/>
</dbReference>
<evidence type="ECO:0000313" key="3">
    <source>
        <dbReference type="EMBL" id="KAF5677611.1"/>
    </source>
</evidence>
<evidence type="ECO:0000313" key="4">
    <source>
        <dbReference type="Proteomes" id="UP000567885"/>
    </source>
</evidence>
<dbReference type="Proteomes" id="UP000567885">
    <property type="component" value="Unassembled WGS sequence"/>
</dbReference>
<accession>A0A8H5WZB1</accession>
<keyword evidence="4" id="KW-1185">Reference proteome</keyword>
<evidence type="ECO:0000259" key="2">
    <source>
        <dbReference type="Pfam" id="PF20253"/>
    </source>
</evidence>
<dbReference type="InterPro" id="IPR046539">
    <property type="entry name" value="DUF6604"/>
</dbReference>
<dbReference type="PANTHER" id="PTHR38795:SF1">
    <property type="entry name" value="DUF6604 DOMAIN-CONTAINING PROTEIN"/>
    <property type="match status" value="1"/>
</dbReference>
<feature type="domain" description="DUF6604" evidence="2">
    <location>
        <begin position="11"/>
        <end position="273"/>
    </location>
</feature>
<evidence type="ECO:0000256" key="1">
    <source>
        <dbReference type="SAM" id="MobiDB-lite"/>
    </source>
</evidence>
<dbReference type="PANTHER" id="PTHR38795">
    <property type="entry name" value="DUF6604 DOMAIN-CONTAINING PROTEIN"/>
    <property type="match status" value="1"/>
</dbReference>